<dbReference type="RefSeq" id="WP_011611935.1">
    <property type="nucleotide sequence ID" value="NC_008312.1"/>
</dbReference>
<evidence type="ECO:0000256" key="2">
    <source>
        <dbReference type="ARBA" id="ARBA00022527"/>
    </source>
</evidence>
<keyword evidence="5 12" id="KW-0418">Kinase</keyword>
<feature type="domain" description="Protein kinase" evidence="11">
    <location>
        <begin position="11"/>
        <end position="296"/>
    </location>
</feature>
<accession>Q112K6</accession>
<keyword evidence="4" id="KW-0547">Nucleotide-binding</keyword>
<gene>
    <name evidence="12" type="ordered locus">Tery_2348</name>
</gene>
<keyword evidence="3" id="KW-0808">Transferase</keyword>
<dbReference type="PANTHER" id="PTHR24363">
    <property type="entry name" value="SERINE/THREONINE PROTEIN KINASE"/>
    <property type="match status" value="1"/>
</dbReference>
<protein>
    <recommendedName>
        <fullName evidence="1">non-specific serine/threonine protein kinase</fullName>
        <ecNumber evidence="1">2.7.11.1</ecNumber>
    </recommendedName>
</protein>
<keyword evidence="10" id="KW-0472">Membrane</keyword>
<evidence type="ECO:0000256" key="3">
    <source>
        <dbReference type="ARBA" id="ARBA00022679"/>
    </source>
</evidence>
<dbReference type="SMART" id="SM00220">
    <property type="entry name" value="S_TKc"/>
    <property type="match status" value="1"/>
</dbReference>
<name>Q112K6_TRIEI</name>
<evidence type="ECO:0000256" key="7">
    <source>
        <dbReference type="ARBA" id="ARBA00047899"/>
    </source>
</evidence>
<feature type="coiled-coil region" evidence="9">
    <location>
        <begin position="340"/>
        <end position="376"/>
    </location>
</feature>
<comment type="catalytic activity">
    <reaction evidence="8">
        <text>L-seryl-[protein] + ATP = O-phospho-L-seryl-[protein] + ADP + H(+)</text>
        <dbReference type="Rhea" id="RHEA:17989"/>
        <dbReference type="Rhea" id="RHEA-COMP:9863"/>
        <dbReference type="Rhea" id="RHEA-COMP:11604"/>
        <dbReference type="ChEBI" id="CHEBI:15378"/>
        <dbReference type="ChEBI" id="CHEBI:29999"/>
        <dbReference type="ChEBI" id="CHEBI:30616"/>
        <dbReference type="ChEBI" id="CHEBI:83421"/>
        <dbReference type="ChEBI" id="CHEBI:456216"/>
        <dbReference type="EC" id="2.7.11.1"/>
    </reaction>
</comment>
<evidence type="ECO:0000256" key="5">
    <source>
        <dbReference type="ARBA" id="ARBA00022777"/>
    </source>
</evidence>
<dbReference type="PANTHER" id="PTHR24363:SF0">
    <property type="entry name" value="SERINE_THREONINE KINASE LIKE DOMAIN CONTAINING 1"/>
    <property type="match status" value="1"/>
</dbReference>
<proteinExistence type="predicted"/>
<dbReference type="STRING" id="203124.Tery_2348"/>
<dbReference type="EC" id="2.7.11.1" evidence="1"/>
<keyword evidence="9" id="KW-0175">Coiled coil</keyword>
<evidence type="ECO:0000256" key="6">
    <source>
        <dbReference type="ARBA" id="ARBA00022840"/>
    </source>
</evidence>
<dbReference type="InterPro" id="IPR000719">
    <property type="entry name" value="Prot_kinase_dom"/>
</dbReference>
<dbReference type="PROSITE" id="PS00108">
    <property type="entry name" value="PROTEIN_KINASE_ST"/>
    <property type="match status" value="1"/>
</dbReference>
<dbReference type="Pfam" id="PF00069">
    <property type="entry name" value="Pkinase"/>
    <property type="match status" value="1"/>
</dbReference>
<keyword evidence="2 12" id="KW-0723">Serine/threonine-protein kinase</keyword>
<evidence type="ECO:0000256" key="9">
    <source>
        <dbReference type="SAM" id="Coils"/>
    </source>
</evidence>
<dbReference type="SUPFAM" id="SSF56112">
    <property type="entry name" value="Protein kinase-like (PK-like)"/>
    <property type="match status" value="1"/>
</dbReference>
<organism evidence="12">
    <name type="scientific">Trichodesmium erythraeum (strain IMS101)</name>
    <dbReference type="NCBI Taxonomy" id="203124"/>
    <lineage>
        <taxon>Bacteria</taxon>
        <taxon>Bacillati</taxon>
        <taxon>Cyanobacteriota</taxon>
        <taxon>Cyanophyceae</taxon>
        <taxon>Oscillatoriophycideae</taxon>
        <taxon>Oscillatoriales</taxon>
        <taxon>Microcoleaceae</taxon>
        <taxon>Trichodesmium</taxon>
    </lineage>
</organism>
<keyword evidence="6" id="KW-0067">ATP-binding</keyword>
<dbReference type="GO" id="GO:0004674">
    <property type="term" value="F:protein serine/threonine kinase activity"/>
    <property type="evidence" value="ECO:0007669"/>
    <property type="project" value="UniProtKB-KW"/>
</dbReference>
<evidence type="ECO:0000256" key="1">
    <source>
        <dbReference type="ARBA" id="ARBA00012513"/>
    </source>
</evidence>
<dbReference type="Gene3D" id="1.10.510.10">
    <property type="entry name" value="Transferase(Phosphotransferase) domain 1"/>
    <property type="match status" value="1"/>
</dbReference>
<keyword evidence="10" id="KW-1133">Transmembrane helix</keyword>
<dbReference type="HOGENOM" id="CLU_639251_0_0_3"/>
<evidence type="ECO:0000259" key="11">
    <source>
        <dbReference type="PROSITE" id="PS50011"/>
    </source>
</evidence>
<dbReference type="InterPro" id="IPR011009">
    <property type="entry name" value="Kinase-like_dom_sf"/>
</dbReference>
<dbReference type="AlphaFoldDB" id="Q112K6"/>
<dbReference type="eggNOG" id="COG0515">
    <property type="taxonomic scope" value="Bacteria"/>
</dbReference>
<evidence type="ECO:0000256" key="10">
    <source>
        <dbReference type="SAM" id="Phobius"/>
    </source>
</evidence>
<feature type="transmembrane region" description="Helical" evidence="10">
    <location>
        <begin position="287"/>
        <end position="311"/>
    </location>
</feature>
<keyword evidence="10" id="KW-0812">Transmembrane</keyword>
<dbReference type="Gene3D" id="3.30.200.20">
    <property type="entry name" value="Phosphorylase Kinase, domain 1"/>
    <property type="match status" value="1"/>
</dbReference>
<sequence length="432" mass="49764">MTKNQLLDNRYQIINKLHETNLSITFQGKDTKNFNRLCLIKQLKSSYNPQLKKQLEQRFQQEAKILERLGNHPQIPDLYSYFSENNQFYLIQEWIAGGNLQERLEKQGKLTESEVKDILIKILPVLEFLQKNQIIHRDIKPSNIMVNREKLPILIDFGIVKEIYTIVNQKTPYTVLGIGTPGFISPEQKKGQPTHASDIYSLGLTAIYLLSNQLPIDPFSWRKDVPNINSEFSNILSRAIEENLSDRYNTATEMLTELNKPQSLIPTRVLQNPAPAPSSKMQNSKLLIIQISLTFIAIIVTILSQATNIFINLNKSKELYKKIDIENIEIIAKKSLNLTIKKAKLAINKAKTSQKKAELEIARDELQIAIKELENIPENQSIENQIQTKKTEYLKIINQINQALKKRPCYELLFQIDSCQEYPIKLDLPLSP</sequence>
<dbReference type="CDD" id="cd14014">
    <property type="entry name" value="STKc_PknB_like"/>
    <property type="match status" value="1"/>
</dbReference>
<dbReference type="EMBL" id="CP000393">
    <property type="protein sequence ID" value="ABG51568.1"/>
    <property type="molecule type" value="Genomic_DNA"/>
</dbReference>
<comment type="catalytic activity">
    <reaction evidence="7">
        <text>L-threonyl-[protein] + ATP = O-phospho-L-threonyl-[protein] + ADP + H(+)</text>
        <dbReference type="Rhea" id="RHEA:46608"/>
        <dbReference type="Rhea" id="RHEA-COMP:11060"/>
        <dbReference type="Rhea" id="RHEA-COMP:11605"/>
        <dbReference type="ChEBI" id="CHEBI:15378"/>
        <dbReference type="ChEBI" id="CHEBI:30013"/>
        <dbReference type="ChEBI" id="CHEBI:30616"/>
        <dbReference type="ChEBI" id="CHEBI:61977"/>
        <dbReference type="ChEBI" id="CHEBI:456216"/>
        <dbReference type="EC" id="2.7.11.1"/>
    </reaction>
</comment>
<dbReference type="InterPro" id="IPR008271">
    <property type="entry name" value="Ser/Thr_kinase_AS"/>
</dbReference>
<evidence type="ECO:0000256" key="8">
    <source>
        <dbReference type="ARBA" id="ARBA00048679"/>
    </source>
</evidence>
<dbReference type="GO" id="GO:0005524">
    <property type="term" value="F:ATP binding"/>
    <property type="evidence" value="ECO:0007669"/>
    <property type="project" value="UniProtKB-KW"/>
</dbReference>
<evidence type="ECO:0000313" key="12">
    <source>
        <dbReference type="EMBL" id="ABG51568.1"/>
    </source>
</evidence>
<dbReference type="KEGG" id="ter:Tery_2348"/>
<dbReference type="PROSITE" id="PS50011">
    <property type="entry name" value="PROTEIN_KINASE_DOM"/>
    <property type="match status" value="1"/>
</dbReference>
<evidence type="ECO:0000256" key="4">
    <source>
        <dbReference type="ARBA" id="ARBA00022741"/>
    </source>
</evidence>
<reference evidence="12" key="1">
    <citation type="submission" date="2006-06" db="EMBL/GenBank/DDBJ databases">
        <title>Complete sequence of Trichodesmium erythraeum IMS101.</title>
        <authorList>
            <consortium name="US DOE Joint Genome Institute"/>
            <person name="Copeland A."/>
            <person name="Lucas S."/>
            <person name="Lapidus A."/>
            <person name="Barry K."/>
            <person name="Detter J.C."/>
            <person name="Glavina del Rio T."/>
            <person name="Hammon N."/>
            <person name="Israni S."/>
            <person name="Dalin E."/>
            <person name="Tice H."/>
            <person name="Pitluck S."/>
            <person name="Kiss H."/>
            <person name="Munk A.C."/>
            <person name="Brettin T."/>
            <person name="Bruce D."/>
            <person name="Han C."/>
            <person name="Tapia R."/>
            <person name="Gilna P."/>
            <person name="Schmutz J."/>
            <person name="Larimer F."/>
            <person name="Land M."/>
            <person name="Hauser L."/>
            <person name="Kyrpides N."/>
            <person name="Kim E."/>
            <person name="Richardson P."/>
        </authorList>
    </citation>
    <scope>NUCLEOTIDE SEQUENCE [LARGE SCALE GENOMIC DNA]</scope>
    <source>
        <strain evidence="12">IMS101</strain>
    </source>
</reference>
<dbReference type="OrthoDB" id="428678at2"/>